<evidence type="ECO:0000313" key="1">
    <source>
        <dbReference type="EMBL" id="EHQ61537.1"/>
    </source>
</evidence>
<protein>
    <submittedName>
        <fullName evidence="1">Uncharacterized protein</fullName>
    </submittedName>
</protein>
<dbReference type="AlphaFoldDB" id="H3SHA2"/>
<gene>
    <name evidence="1" type="ORF">PDENDC454_14567</name>
</gene>
<organism evidence="1 2">
    <name type="scientific">Paenibacillus dendritiformis C454</name>
    <dbReference type="NCBI Taxonomy" id="1131935"/>
    <lineage>
        <taxon>Bacteria</taxon>
        <taxon>Bacillati</taxon>
        <taxon>Bacillota</taxon>
        <taxon>Bacilli</taxon>
        <taxon>Bacillales</taxon>
        <taxon>Paenibacillaceae</taxon>
        <taxon>Paenibacillus</taxon>
    </lineage>
</organism>
<comment type="caution">
    <text evidence="1">The sequence shown here is derived from an EMBL/GenBank/DDBJ whole genome shotgun (WGS) entry which is preliminary data.</text>
</comment>
<sequence length="85" mass="9503">MLVIAAMNLQQMATWLWKTGRTSPIFTFEFVNMVKKRRELPRLQYFAGVCLQSEAAGMSCSLLRAWTPSGLGRVAGLIGRIPEIS</sequence>
<dbReference type="Proteomes" id="UP000003900">
    <property type="component" value="Unassembled WGS sequence"/>
</dbReference>
<evidence type="ECO:0000313" key="2">
    <source>
        <dbReference type="Proteomes" id="UP000003900"/>
    </source>
</evidence>
<dbReference type="EMBL" id="AHKH01000035">
    <property type="protein sequence ID" value="EHQ61537.1"/>
    <property type="molecule type" value="Genomic_DNA"/>
</dbReference>
<name>H3SHA2_9BACL</name>
<proteinExistence type="predicted"/>
<reference evidence="1 2" key="1">
    <citation type="journal article" date="2012" name="J. Bacteriol.">
        <title>Genome Sequence of the Pattern-Forming Social Bacterium Paenibacillus dendritiformis C454 Chiral Morphotype.</title>
        <authorList>
            <person name="Sirota-Madi A."/>
            <person name="Olender T."/>
            <person name="Helman Y."/>
            <person name="Brainis I."/>
            <person name="Finkelshtein A."/>
            <person name="Roth D."/>
            <person name="Hagai E."/>
            <person name="Leshkowitz D."/>
            <person name="Brodsky L."/>
            <person name="Galatenko V."/>
            <person name="Nikolaev V."/>
            <person name="Gutnick D.L."/>
            <person name="Lancet D."/>
            <person name="Ben-Jacob E."/>
        </authorList>
    </citation>
    <scope>NUCLEOTIDE SEQUENCE [LARGE SCALE GENOMIC DNA]</scope>
    <source>
        <strain evidence="1 2">C454</strain>
    </source>
</reference>
<accession>H3SHA2</accession>
<dbReference type="STRING" id="1131935.PDENDC454_14567"/>
<keyword evidence="2" id="KW-1185">Reference proteome</keyword>